<dbReference type="PROSITE" id="PS00154">
    <property type="entry name" value="ATPASE_E1_E2"/>
    <property type="match status" value="1"/>
</dbReference>
<dbReference type="SUPFAM" id="SSF81660">
    <property type="entry name" value="Metal cation-transporting ATPase, ATP-binding domain N"/>
    <property type="match status" value="1"/>
</dbReference>
<dbReference type="GO" id="GO:0005524">
    <property type="term" value="F:ATP binding"/>
    <property type="evidence" value="ECO:0007669"/>
    <property type="project" value="UniProtKB-KW"/>
</dbReference>
<keyword evidence="4" id="KW-0067">ATP-binding</keyword>
<gene>
    <name evidence="8" type="ORF">AU14_15685</name>
</gene>
<dbReference type="PRINTS" id="PR00121">
    <property type="entry name" value="NAKATPASE"/>
</dbReference>
<evidence type="ECO:0000256" key="2">
    <source>
        <dbReference type="ARBA" id="ARBA00022692"/>
    </source>
</evidence>
<evidence type="ECO:0000256" key="4">
    <source>
        <dbReference type="ARBA" id="ARBA00022840"/>
    </source>
</evidence>
<dbReference type="KEGG" id="msx:AU14_15685"/>
<proteinExistence type="predicted"/>
<dbReference type="Proteomes" id="UP000061489">
    <property type="component" value="Chromosome"/>
</dbReference>
<name>W5YUQ3_9GAMM</name>
<dbReference type="Pfam" id="PF13246">
    <property type="entry name" value="Cation_ATPase"/>
    <property type="match status" value="1"/>
</dbReference>
<dbReference type="Gene3D" id="3.40.1110.10">
    <property type="entry name" value="Calcium-transporting ATPase, cytoplasmic domain N"/>
    <property type="match status" value="1"/>
</dbReference>
<dbReference type="GO" id="GO:0015662">
    <property type="term" value="F:P-type ion transporter activity"/>
    <property type="evidence" value="ECO:0007669"/>
    <property type="project" value="UniProtKB-ARBA"/>
</dbReference>
<dbReference type="HOGENOM" id="CLU_1101828_0_0_6"/>
<keyword evidence="6" id="KW-1133">Transmembrane helix</keyword>
<evidence type="ECO:0000256" key="7">
    <source>
        <dbReference type="ARBA" id="ARBA00023136"/>
    </source>
</evidence>
<keyword evidence="2" id="KW-0812">Transmembrane</keyword>
<dbReference type="GO" id="GO:0016887">
    <property type="term" value="F:ATP hydrolysis activity"/>
    <property type="evidence" value="ECO:0007669"/>
    <property type="project" value="InterPro"/>
</dbReference>
<dbReference type="Gene3D" id="3.40.50.1000">
    <property type="entry name" value="HAD superfamily/HAD-like"/>
    <property type="match status" value="1"/>
</dbReference>
<dbReference type="InterPro" id="IPR023299">
    <property type="entry name" value="ATPase_P-typ_cyto_dom_N"/>
</dbReference>
<dbReference type="STRING" id="1420916.AU14_15685"/>
<dbReference type="InterPro" id="IPR001757">
    <property type="entry name" value="P_typ_ATPase"/>
</dbReference>
<evidence type="ECO:0000256" key="6">
    <source>
        <dbReference type="ARBA" id="ARBA00022989"/>
    </source>
</evidence>
<organism evidence="8 9">
    <name type="scientific">Marinobacter similis</name>
    <dbReference type="NCBI Taxonomy" id="1420916"/>
    <lineage>
        <taxon>Bacteria</taxon>
        <taxon>Pseudomonadati</taxon>
        <taxon>Pseudomonadota</taxon>
        <taxon>Gammaproteobacteria</taxon>
        <taxon>Pseudomonadales</taxon>
        <taxon>Marinobacteraceae</taxon>
        <taxon>Marinobacter</taxon>
    </lineage>
</organism>
<dbReference type="Gene3D" id="1.20.1110.10">
    <property type="entry name" value="Calcium-transporting ATPase, transmembrane domain"/>
    <property type="match status" value="1"/>
</dbReference>
<keyword evidence="5" id="KW-1278">Translocase</keyword>
<dbReference type="FunFam" id="3.40.50.1000:FF:000001">
    <property type="entry name" value="Phospholipid-transporting ATPase IC"/>
    <property type="match status" value="1"/>
</dbReference>
<dbReference type="InterPro" id="IPR018303">
    <property type="entry name" value="ATPase_P-typ_P_site"/>
</dbReference>
<keyword evidence="9" id="KW-1185">Reference proteome</keyword>
<keyword evidence="7" id="KW-0472">Membrane</keyword>
<evidence type="ECO:0000256" key="5">
    <source>
        <dbReference type="ARBA" id="ARBA00022967"/>
    </source>
</evidence>
<dbReference type="SUPFAM" id="SSF81665">
    <property type="entry name" value="Calcium ATPase, transmembrane domain M"/>
    <property type="match status" value="1"/>
</dbReference>
<dbReference type="InterPro" id="IPR023214">
    <property type="entry name" value="HAD_sf"/>
</dbReference>
<comment type="subcellular location">
    <subcellularLocation>
        <location evidence="1">Membrane</location>
        <topology evidence="1">Multi-pass membrane protein</topology>
    </subcellularLocation>
</comment>
<sequence length="252" mass="27234">MAYGHWRLAYDFGALLMAVVGLSVAAIPEGLPAVLTITLAVGVQTMASRNAIVRRLPAIETLGAVSVICSDKTGTLTRNEMSVVTVITAERSFTIEGEGYGPDGAVLDGDRVIEPDRCEVLTEMAQVAGLCNDAELKREDGRWRVEGDPMEGALLSFSARAGLDAGDLQGHWPRTDAIPFDTSYRYMATLNHNHQNQALVLVKGAPEVVMELCAVQRSETQAQAPLNQPGGRSRLAPLPHPASGCWRWRRGR</sequence>
<reference evidence="8 9" key="1">
    <citation type="journal article" date="2014" name="Genome Announc.">
        <title>Draft Genome Sequences of Marinobacter similis A3d10T and Marinobacter salarius R9SW1T.</title>
        <authorList>
            <person name="Ivanova E.P."/>
            <person name="Ng H.J."/>
            <person name="Webb H.K."/>
            <person name="Feng G."/>
            <person name="Oshima K."/>
            <person name="Hattori M."/>
            <person name="Ohkuma M."/>
            <person name="Sergeev A.F."/>
            <person name="Mikhailov V.V."/>
            <person name="Crawford R.J."/>
            <person name="Sawabe T."/>
        </authorList>
    </citation>
    <scope>NUCLEOTIDE SEQUENCE [LARGE SCALE GENOMIC DNA]</scope>
    <source>
        <strain evidence="8 9">A3d10</strain>
    </source>
</reference>
<evidence type="ECO:0000256" key="3">
    <source>
        <dbReference type="ARBA" id="ARBA00022741"/>
    </source>
</evidence>
<evidence type="ECO:0000313" key="8">
    <source>
        <dbReference type="EMBL" id="AHI30223.1"/>
    </source>
</evidence>
<accession>W5YUQ3</accession>
<dbReference type="PANTHER" id="PTHR42861">
    <property type="entry name" value="CALCIUM-TRANSPORTING ATPASE"/>
    <property type="match status" value="1"/>
</dbReference>
<keyword evidence="3" id="KW-0547">Nucleotide-binding</keyword>
<dbReference type="NCBIfam" id="TIGR01494">
    <property type="entry name" value="ATPase_P-type"/>
    <property type="match status" value="1"/>
</dbReference>
<evidence type="ECO:0000313" key="9">
    <source>
        <dbReference type="Proteomes" id="UP000061489"/>
    </source>
</evidence>
<dbReference type="GO" id="GO:0016020">
    <property type="term" value="C:membrane"/>
    <property type="evidence" value="ECO:0007669"/>
    <property type="project" value="UniProtKB-SubCell"/>
</dbReference>
<dbReference type="AlphaFoldDB" id="W5YUQ3"/>
<protein>
    <recommendedName>
        <fullName evidence="10">Cation-transporting P-type ATPase C-terminal domain-containing protein</fullName>
    </recommendedName>
</protein>
<evidence type="ECO:0008006" key="10">
    <source>
        <dbReference type="Google" id="ProtNLM"/>
    </source>
</evidence>
<dbReference type="InterPro" id="IPR023298">
    <property type="entry name" value="ATPase_P-typ_TM_dom_sf"/>
</dbReference>
<dbReference type="EMBL" id="CP007151">
    <property type="protein sequence ID" value="AHI30223.1"/>
    <property type="molecule type" value="Genomic_DNA"/>
</dbReference>
<evidence type="ECO:0000256" key="1">
    <source>
        <dbReference type="ARBA" id="ARBA00004141"/>
    </source>
</evidence>